<accession>A0A1W6U967</accession>
<dbReference type="EMBL" id="CP017902">
    <property type="protein sequence ID" value="ARP19281.1"/>
    <property type="molecule type" value="Genomic_DNA"/>
</dbReference>
<evidence type="ECO:0008006" key="2">
    <source>
        <dbReference type="Google" id="ProtNLM"/>
    </source>
</evidence>
<gene>
    <name evidence="1" type="ORF">K05K4_24570</name>
</gene>
<dbReference type="AlphaFoldDB" id="A0A1W6U967"/>
<dbReference type="Pfam" id="PF14022">
    <property type="entry name" value="DUF4238"/>
    <property type="match status" value="1"/>
</dbReference>
<evidence type="ECO:0000313" key="1">
    <source>
        <dbReference type="EMBL" id="ARP19281.1"/>
    </source>
</evidence>
<protein>
    <recommendedName>
        <fullName evidence="2">DUF4238 domain-containing protein</fullName>
    </recommendedName>
</protein>
<dbReference type="RefSeq" id="WP_086046996.1">
    <property type="nucleotide sequence ID" value="NZ_CP017889.1"/>
</dbReference>
<name>A0A1W6U967_VIBAL</name>
<reference evidence="1" key="1">
    <citation type="submission" date="2016-10" db="EMBL/GenBank/DDBJ databases">
        <title>The High Quality Genome of Vibrio alginolyticus K01M1.</title>
        <authorList>
            <person name="Wendling C."/>
            <person name="Chibani C.M."/>
            <person name="Hertel R."/>
            <person name="Sproer C."/>
            <person name="Bunk B."/>
            <person name="Overmann J."/>
            <person name="Roth O."/>
            <person name="Liesegang H."/>
        </authorList>
    </citation>
    <scope>NUCLEOTIDE SEQUENCE</scope>
    <source>
        <strain evidence="1">K05K4</strain>
    </source>
</reference>
<organism evidence="1">
    <name type="scientific">Vibrio alginolyticus</name>
    <dbReference type="NCBI Taxonomy" id="663"/>
    <lineage>
        <taxon>Bacteria</taxon>
        <taxon>Pseudomonadati</taxon>
        <taxon>Pseudomonadota</taxon>
        <taxon>Gammaproteobacteria</taxon>
        <taxon>Vibrionales</taxon>
        <taxon>Vibrionaceae</taxon>
        <taxon>Vibrio</taxon>
    </lineage>
</organism>
<dbReference type="InterPro" id="IPR025332">
    <property type="entry name" value="DUF4238"/>
</dbReference>
<sequence length="293" mass="34143">MSSINHHYVPQLYLRGFIAESGRIQVFDKQLNSLKKDKQTPRTILFKKHRNTITHRGVRTDALEKLYGTIEAPLGQFFDLVRKGLSANQLISKEGIYLLKVFVAFQFWRMPLLDPFVEQYIKTLDLKRFGNRITLNGVNIGDCDQIKSALENDSGFRHYFRSFMLPLLTFDFRVHDSDYESWKVHHVSPEYGGWNNFLTGDNPLLFDDLTEMFAFKSKFIMPLSNNQLITFSPVQNLAMDLGPLFTTYLAMATYNQCHRYVVGTNKDYIEQIKLFLGSEVEPSDFRVELFTYI</sequence>
<proteinExistence type="predicted"/>